<name>A0A3N5BUA8_9BACI</name>
<comment type="caution">
    <text evidence="4">The sequence shown here is derived from an EMBL/GenBank/DDBJ whole genome shotgun (WGS) entry which is preliminary data.</text>
</comment>
<dbReference type="Pfam" id="PF00583">
    <property type="entry name" value="Acetyltransf_1"/>
    <property type="match status" value="2"/>
</dbReference>
<proteinExistence type="predicted"/>
<evidence type="ECO:0000313" key="5">
    <source>
        <dbReference type="Proteomes" id="UP000276443"/>
    </source>
</evidence>
<dbReference type="InterPro" id="IPR016181">
    <property type="entry name" value="Acyl_CoA_acyltransferase"/>
</dbReference>
<dbReference type="InterPro" id="IPR050680">
    <property type="entry name" value="YpeA/RimI_acetyltransf"/>
</dbReference>
<dbReference type="EMBL" id="RKRF01000009">
    <property type="protein sequence ID" value="RPF53358.1"/>
    <property type="molecule type" value="Genomic_DNA"/>
</dbReference>
<gene>
    <name evidence="4" type="ORF">EDC24_1857</name>
</gene>
<dbReference type="PANTHER" id="PTHR43420">
    <property type="entry name" value="ACETYLTRANSFERASE"/>
    <property type="match status" value="1"/>
</dbReference>
<dbReference type="Gene3D" id="3.40.630.30">
    <property type="match status" value="2"/>
</dbReference>
<dbReference type="PROSITE" id="PS51186">
    <property type="entry name" value="GNAT"/>
    <property type="match status" value="2"/>
</dbReference>
<dbReference type="CDD" id="cd04301">
    <property type="entry name" value="NAT_SF"/>
    <property type="match status" value="2"/>
</dbReference>
<sequence length="275" mass="32184">MLTEGQLKDIERLQMIVEQADRIELKLNWYFLRSRMTDNNDFFYYEGDQLLGYAALYYVGGAYEMCAMVHPDHRRKGIFTKLFQEILDELKTRQSKKLYINAPPESDHAKKTLKKLGATYAYSDYQMRWKKQELPEEETDIKLRLSTKDDYEKIIELDEKGFNLTHEEAEMLVNVLLKDAGHRTFMIEKSGKTVGKIRLKAEGIETYIFGFTVAPEYRRQGIGKSALIEVVKQEAESGHVIFVEVGTEDERGLHLYEAIGFETFQTQNYYEYQCV</sequence>
<dbReference type="OrthoDB" id="7163760at2"/>
<dbReference type="PANTHER" id="PTHR43420:SF12">
    <property type="entry name" value="N-ACETYLTRANSFERASE DOMAIN-CONTAINING PROTEIN"/>
    <property type="match status" value="1"/>
</dbReference>
<feature type="domain" description="N-acetyltransferase" evidence="3">
    <location>
        <begin position="1"/>
        <end position="135"/>
    </location>
</feature>
<protein>
    <submittedName>
        <fullName evidence="4">Ribosomal protein S18 acetylase RimI-like enzyme</fullName>
    </submittedName>
</protein>
<evidence type="ECO:0000313" key="4">
    <source>
        <dbReference type="EMBL" id="RPF53358.1"/>
    </source>
</evidence>
<dbReference type="GO" id="GO:0016747">
    <property type="term" value="F:acyltransferase activity, transferring groups other than amino-acyl groups"/>
    <property type="evidence" value="ECO:0007669"/>
    <property type="project" value="InterPro"/>
</dbReference>
<accession>A0A3N5BUA8</accession>
<organism evidence="4 5">
    <name type="scientific">Aquisalibacillus elongatus</name>
    <dbReference type="NCBI Taxonomy" id="485577"/>
    <lineage>
        <taxon>Bacteria</taxon>
        <taxon>Bacillati</taxon>
        <taxon>Bacillota</taxon>
        <taxon>Bacilli</taxon>
        <taxon>Bacillales</taxon>
        <taxon>Bacillaceae</taxon>
        <taxon>Aquisalibacillus</taxon>
    </lineage>
</organism>
<keyword evidence="1" id="KW-0808">Transferase</keyword>
<dbReference type="AlphaFoldDB" id="A0A3N5BUA8"/>
<keyword evidence="4" id="KW-0687">Ribonucleoprotein</keyword>
<dbReference type="SUPFAM" id="SSF55729">
    <property type="entry name" value="Acyl-CoA N-acyltransferases (Nat)"/>
    <property type="match status" value="2"/>
</dbReference>
<evidence type="ECO:0000256" key="2">
    <source>
        <dbReference type="ARBA" id="ARBA00023315"/>
    </source>
</evidence>
<keyword evidence="5" id="KW-1185">Reference proteome</keyword>
<dbReference type="GO" id="GO:0005840">
    <property type="term" value="C:ribosome"/>
    <property type="evidence" value="ECO:0007669"/>
    <property type="project" value="UniProtKB-KW"/>
</dbReference>
<evidence type="ECO:0000256" key="1">
    <source>
        <dbReference type="ARBA" id="ARBA00022679"/>
    </source>
</evidence>
<dbReference type="InterPro" id="IPR000182">
    <property type="entry name" value="GNAT_dom"/>
</dbReference>
<dbReference type="RefSeq" id="WP_124221839.1">
    <property type="nucleotide sequence ID" value="NZ_RKRF01000009.1"/>
</dbReference>
<dbReference type="Proteomes" id="UP000276443">
    <property type="component" value="Unassembled WGS sequence"/>
</dbReference>
<evidence type="ECO:0000259" key="3">
    <source>
        <dbReference type="PROSITE" id="PS51186"/>
    </source>
</evidence>
<keyword evidence="4" id="KW-0689">Ribosomal protein</keyword>
<reference evidence="4 5" key="1">
    <citation type="submission" date="2018-11" db="EMBL/GenBank/DDBJ databases">
        <title>Genomic Encyclopedia of Type Strains, Phase IV (KMG-IV): sequencing the most valuable type-strain genomes for metagenomic binning, comparative biology and taxonomic classification.</title>
        <authorList>
            <person name="Goeker M."/>
        </authorList>
    </citation>
    <scope>NUCLEOTIDE SEQUENCE [LARGE SCALE GENOMIC DNA]</scope>
    <source>
        <strain evidence="4 5">DSM 18090</strain>
    </source>
</reference>
<feature type="domain" description="N-acetyltransferase" evidence="3">
    <location>
        <begin position="141"/>
        <end position="275"/>
    </location>
</feature>
<keyword evidence="2" id="KW-0012">Acyltransferase</keyword>